<dbReference type="Proteomes" id="UP001305779">
    <property type="component" value="Unassembled WGS sequence"/>
</dbReference>
<comment type="caution">
    <text evidence="2">The sequence shown here is derived from an EMBL/GenBank/DDBJ whole genome shotgun (WGS) entry which is preliminary data.</text>
</comment>
<protein>
    <submittedName>
        <fullName evidence="2">Uncharacterized protein</fullName>
    </submittedName>
</protein>
<name>A0ABR0F573_ZASCE</name>
<accession>A0ABR0F573</accession>
<dbReference type="Pfam" id="PF00106">
    <property type="entry name" value="adh_short"/>
    <property type="match status" value="1"/>
</dbReference>
<proteinExistence type="predicted"/>
<evidence type="ECO:0000256" key="1">
    <source>
        <dbReference type="ARBA" id="ARBA00023002"/>
    </source>
</evidence>
<dbReference type="InterPro" id="IPR036291">
    <property type="entry name" value="NAD(P)-bd_dom_sf"/>
</dbReference>
<keyword evidence="3" id="KW-1185">Reference proteome</keyword>
<dbReference type="PANTHER" id="PTHR43157:SF22">
    <property type="entry name" value="SHORT-CHAIN DEHYDROGENASE_REDUCTASE PHMF"/>
    <property type="match status" value="1"/>
</dbReference>
<gene>
    <name evidence="2" type="ORF">PRZ48_002234</name>
</gene>
<dbReference type="PANTHER" id="PTHR43157">
    <property type="entry name" value="PHOSPHATIDYLINOSITOL-GLYCAN BIOSYNTHESIS CLASS F PROTEIN-RELATED"/>
    <property type="match status" value="1"/>
</dbReference>
<dbReference type="PRINTS" id="PR00081">
    <property type="entry name" value="GDHRDH"/>
</dbReference>
<keyword evidence="1" id="KW-0560">Oxidoreductase</keyword>
<sequence>MSSGIGGLPWLTAIIHDRLHPPADPQPDLSNRTVLITGANTGVGFEAALKFVALGAAKVILGVRSLKKGEDAKVSIEARTGRKGVVEVWGVDMGDYGSLRGFVGRVERVDVAVLNAGVARMGFEEGGYGWESTLQVRDAVNTLSTTLLAILLLPKLRASKTASFTPVLELVSSGNHTQVLIADSARKADSPLEVYNSPTTYDGLNQYSISRLFLQFIQTGLVHHIGPVSQSHVEVVTVCPGATKSELARGDLPFALRVFQKVFYTLLMKPTEQGARTPAPTLTGPENEKLQQKVWQDVLRILRKDVPEVDGVLASVAASKNSIRESRTDFAIVVFLGEIDAPTAHSFGTPVVIQNP</sequence>
<reference evidence="2 3" key="1">
    <citation type="journal article" date="2023" name="G3 (Bethesda)">
        <title>A chromosome-level genome assembly of Zasmidium syzygii isolated from banana leaves.</title>
        <authorList>
            <person name="van Westerhoven A.C."/>
            <person name="Mehrabi R."/>
            <person name="Talebi R."/>
            <person name="Steentjes M.B.F."/>
            <person name="Corcolon B."/>
            <person name="Chong P.A."/>
            <person name="Kema G.H.J."/>
            <person name="Seidl M.F."/>
        </authorList>
    </citation>
    <scope>NUCLEOTIDE SEQUENCE [LARGE SCALE GENOMIC DNA]</scope>
    <source>
        <strain evidence="2 3">P124</strain>
    </source>
</reference>
<organism evidence="2 3">
    <name type="scientific">Zasmidium cellare</name>
    <name type="common">Wine cellar mold</name>
    <name type="synonym">Racodium cellare</name>
    <dbReference type="NCBI Taxonomy" id="395010"/>
    <lineage>
        <taxon>Eukaryota</taxon>
        <taxon>Fungi</taxon>
        <taxon>Dikarya</taxon>
        <taxon>Ascomycota</taxon>
        <taxon>Pezizomycotina</taxon>
        <taxon>Dothideomycetes</taxon>
        <taxon>Dothideomycetidae</taxon>
        <taxon>Mycosphaerellales</taxon>
        <taxon>Mycosphaerellaceae</taxon>
        <taxon>Zasmidium</taxon>
    </lineage>
</organism>
<evidence type="ECO:0000313" key="3">
    <source>
        <dbReference type="Proteomes" id="UP001305779"/>
    </source>
</evidence>
<evidence type="ECO:0000313" key="2">
    <source>
        <dbReference type="EMBL" id="KAK4508495.1"/>
    </source>
</evidence>
<dbReference type="InterPro" id="IPR002347">
    <property type="entry name" value="SDR_fam"/>
</dbReference>
<dbReference type="Gene3D" id="3.40.50.720">
    <property type="entry name" value="NAD(P)-binding Rossmann-like Domain"/>
    <property type="match status" value="1"/>
</dbReference>
<dbReference type="SUPFAM" id="SSF51735">
    <property type="entry name" value="NAD(P)-binding Rossmann-fold domains"/>
    <property type="match status" value="1"/>
</dbReference>
<dbReference type="EMBL" id="JAXOVC010000001">
    <property type="protein sequence ID" value="KAK4508495.1"/>
    <property type="molecule type" value="Genomic_DNA"/>
</dbReference>